<dbReference type="HOGENOM" id="CLU_920928_0_0_5"/>
<name>K0PTN2_9HYPH</name>
<reference evidence="2 3" key="1">
    <citation type="journal article" date="2013" name="Genome Announc.">
        <title>Draft Genome Sequence of Rhizobium mesoamericanum STM3625, a Nitrogen-Fixing Symbiont of Mimosa pudica Isolated in French Guiana (South America).</title>
        <authorList>
            <person name="Moulin L."/>
            <person name="Mornico D."/>
            <person name="Melkonian R."/>
            <person name="Klonowska A."/>
        </authorList>
    </citation>
    <scope>NUCLEOTIDE SEQUENCE [LARGE SCALE GENOMIC DNA]</scope>
    <source>
        <strain evidence="2 3">STM3625</strain>
    </source>
</reference>
<feature type="compositionally biased region" description="Gly residues" evidence="1">
    <location>
        <begin position="207"/>
        <end position="220"/>
    </location>
</feature>
<feature type="compositionally biased region" description="Gly residues" evidence="1">
    <location>
        <begin position="289"/>
        <end position="302"/>
    </location>
</feature>
<protein>
    <submittedName>
        <fullName evidence="2">Uncharacterized protein</fullName>
    </submittedName>
</protein>
<organism evidence="2 3">
    <name type="scientific">Rhizobium mesoamericanum STM3625</name>
    <dbReference type="NCBI Taxonomy" id="1211777"/>
    <lineage>
        <taxon>Bacteria</taxon>
        <taxon>Pseudomonadati</taxon>
        <taxon>Pseudomonadota</taxon>
        <taxon>Alphaproteobacteria</taxon>
        <taxon>Hyphomicrobiales</taxon>
        <taxon>Rhizobiaceae</taxon>
        <taxon>Rhizobium/Agrobacterium group</taxon>
        <taxon>Rhizobium</taxon>
    </lineage>
</organism>
<keyword evidence="3" id="KW-1185">Reference proteome</keyword>
<feature type="compositionally biased region" description="Gly residues" evidence="1">
    <location>
        <begin position="177"/>
        <end position="186"/>
    </location>
</feature>
<dbReference type="AlphaFoldDB" id="K0PTN2"/>
<evidence type="ECO:0000313" key="3">
    <source>
        <dbReference type="Proteomes" id="UP000009319"/>
    </source>
</evidence>
<feature type="compositionally biased region" description="Basic and acidic residues" evidence="1">
    <location>
        <begin position="242"/>
        <end position="251"/>
    </location>
</feature>
<feature type="compositionally biased region" description="Polar residues" evidence="1">
    <location>
        <begin position="226"/>
        <end position="240"/>
    </location>
</feature>
<dbReference type="eggNOG" id="ENOG5032MDB">
    <property type="taxonomic scope" value="Bacteria"/>
</dbReference>
<gene>
    <name evidence="2" type="ORF">BN77_4209</name>
</gene>
<proteinExistence type="predicted"/>
<evidence type="ECO:0000256" key="1">
    <source>
        <dbReference type="SAM" id="MobiDB-lite"/>
    </source>
</evidence>
<dbReference type="STRING" id="1211777.BN77_4209"/>
<dbReference type="EMBL" id="CANI01000028">
    <property type="protein sequence ID" value="CCM77158.1"/>
    <property type="molecule type" value="Genomic_DNA"/>
</dbReference>
<feature type="compositionally biased region" description="Low complexity" evidence="1">
    <location>
        <begin position="266"/>
        <end position="278"/>
    </location>
</feature>
<feature type="region of interest" description="Disordered" evidence="1">
    <location>
        <begin position="150"/>
        <end position="302"/>
    </location>
</feature>
<accession>K0PTN2</accession>
<comment type="caution">
    <text evidence="2">The sequence shown here is derived from an EMBL/GenBank/DDBJ whole genome shotgun (WGS) entry which is preliminary data.</text>
</comment>
<sequence>MIGRQKQTARPLDGYLSLTEDKPKDYQIMKRLLKTTTKTVASVLAVVALLSSTSYAGQTMRHHEHTATALKKDCRWVFLFWRSCTYSYVGANQVSKTHAKLPNSEIAVGFSTDSIFAGRTGRPVSKSSSTLWGNTSTDVWFSGGRTFGSSHGSALGDTTGGSLSGNNGRQLGSGASNQGGGQGGHEGSNTNPGGNPGGENHQNGTGSTAGGNNPGSGTGGDETPSGAGNTPSSPSNNPAHSDNGHGNDPGHSDPSNPGQGSGNGNGNNSTHSDNGHGNDPSQTDPSNPGQGGGNHGTGNNGK</sequence>
<feature type="compositionally biased region" description="Low complexity" evidence="1">
    <location>
        <begin position="187"/>
        <end position="206"/>
    </location>
</feature>
<evidence type="ECO:0000313" key="2">
    <source>
        <dbReference type="EMBL" id="CCM77158.1"/>
    </source>
</evidence>
<dbReference type="Proteomes" id="UP000009319">
    <property type="component" value="Unassembled WGS sequence"/>
</dbReference>